<feature type="compositionally biased region" description="Polar residues" evidence="1">
    <location>
        <begin position="1"/>
        <end position="14"/>
    </location>
</feature>
<reference evidence="2 3" key="1">
    <citation type="submission" date="2023-08" db="EMBL/GenBank/DDBJ databases">
        <title>Black Yeasts Isolated from many extreme environments.</title>
        <authorList>
            <person name="Coleine C."/>
            <person name="Stajich J.E."/>
            <person name="Selbmann L."/>
        </authorList>
    </citation>
    <scope>NUCLEOTIDE SEQUENCE [LARGE SCALE GENOMIC DNA]</scope>
    <source>
        <strain evidence="2 3">CCFEE 5935</strain>
    </source>
</reference>
<evidence type="ECO:0000313" key="3">
    <source>
        <dbReference type="Proteomes" id="UP001337655"/>
    </source>
</evidence>
<proteinExistence type="predicted"/>
<accession>A0AAV9PDZ5</accession>
<dbReference type="AlphaFoldDB" id="A0AAV9PDZ5"/>
<evidence type="ECO:0000313" key="2">
    <source>
        <dbReference type="EMBL" id="KAK5171915.1"/>
    </source>
</evidence>
<keyword evidence="3" id="KW-1185">Reference proteome</keyword>
<organism evidence="2 3">
    <name type="scientific">Saxophila tyrrhenica</name>
    <dbReference type="NCBI Taxonomy" id="1690608"/>
    <lineage>
        <taxon>Eukaryota</taxon>
        <taxon>Fungi</taxon>
        <taxon>Dikarya</taxon>
        <taxon>Ascomycota</taxon>
        <taxon>Pezizomycotina</taxon>
        <taxon>Dothideomycetes</taxon>
        <taxon>Dothideomycetidae</taxon>
        <taxon>Mycosphaerellales</taxon>
        <taxon>Extremaceae</taxon>
        <taxon>Saxophila</taxon>
    </lineage>
</organism>
<gene>
    <name evidence="2" type="ORF">LTR77_003552</name>
</gene>
<name>A0AAV9PDZ5_9PEZI</name>
<feature type="region of interest" description="Disordered" evidence="1">
    <location>
        <begin position="1"/>
        <end position="32"/>
    </location>
</feature>
<sequence length="222" mass="25048">MANNPASTITSETNALLKEHSTQQPTTITGKPLKYHHDNSVGIMNSESGGFTGGPPNLLPPAFTDDSLVRIPIRMSDIYGTEVQVPKKKNGFFRRRSSVADEIKVVMMSRGEYLKYWVKGEDGKFAGLVVEPVEGRQMWFEKQLQLNQKWVEEDPSLGKRLHDVSLLEIWRVLAATPCGQNEVPLDWLQVALSQTDLKRILRSESPVDEQRTERLRPSFVTA</sequence>
<protein>
    <submittedName>
        <fullName evidence="2">Uncharacterized protein</fullName>
    </submittedName>
</protein>
<dbReference type="RefSeq" id="XP_064660759.1">
    <property type="nucleotide sequence ID" value="XM_064800808.1"/>
</dbReference>
<evidence type="ECO:0000256" key="1">
    <source>
        <dbReference type="SAM" id="MobiDB-lite"/>
    </source>
</evidence>
<comment type="caution">
    <text evidence="2">The sequence shown here is derived from an EMBL/GenBank/DDBJ whole genome shotgun (WGS) entry which is preliminary data.</text>
</comment>
<dbReference type="EMBL" id="JAVRRT010000005">
    <property type="protein sequence ID" value="KAK5171915.1"/>
    <property type="molecule type" value="Genomic_DNA"/>
</dbReference>
<dbReference type="Proteomes" id="UP001337655">
    <property type="component" value="Unassembled WGS sequence"/>
</dbReference>
<dbReference type="GeneID" id="89924898"/>